<dbReference type="AlphaFoldDB" id="A0A3F2RL95"/>
<dbReference type="Pfam" id="PF25437">
    <property type="entry name" value="BRWD1_N"/>
    <property type="match status" value="1"/>
</dbReference>
<evidence type="ECO:0000256" key="3">
    <source>
        <dbReference type="PROSITE-ProRule" id="PRU00221"/>
    </source>
</evidence>
<feature type="repeat" description="WD" evidence="3">
    <location>
        <begin position="386"/>
        <end position="412"/>
    </location>
</feature>
<dbReference type="OrthoDB" id="538223at2759"/>
<evidence type="ECO:0000313" key="6">
    <source>
        <dbReference type="EMBL" id="RLN47277.1"/>
    </source>
</evidence>
<dbReference type="GO" id="GO:0006357">
    <property type="term" value="P:regulation of transcription by RNA polymerase II"/>
    <property type="evidence" value="ECO:0007669"/>
    <property type="project" value="TreeGrafter"/>
</dbReference>
<name>A0A3F2RL95_9STRA</name>
<dbReference type="PROSITE" id="PS50082">
    <property type="entry name" value="WD_REPEATS_2"/>
    <property type="match status" value="3"/>
</dbReference>
<keyword evidence="1 3" id="KW-0853">WD repeat</keyword>
<evidence type="ECO:0000313" key="7">
    <source>
        <dbReference type="EMBL" id="RLN59205.1"/>
    </source>
</evidence>
<dbReference type="InterPro" id="IPR036322">
    <property type="entry name" value="WD40_repeat_dom_sf"/>
</dbReference>
<dbReference type="GO" id="GO:0007010">
    <property type="term" value="P:cytoskeleton organization"/>
    <property type="evidence" value="ECO:0007669"/>
    <property type="project" value="TreeGrafter"/>
</dbReference>
<dbReference type="Proteomes" id="UP000277300">
    <property type="component" value="Unassembled WGS sequence"/>
</dbReference>
<accession>A0A3F2RL95</accession>
<evidence type="ECO:0000313" key="8">
    <source>
        <dbReference type="Proteomes" id="UP000277300"/>
    </source>
</evidence>
<evidence type="ECO:0000259" key="5">
    <source>
        <dbReference type="Pfam" id="PF25437"/>
    </source>
</evidence>
<dbReference type="PANTHER" id="PTHR16266">
    <property type="entry name" value="WD REPEAT DOMAIN 9"/>
    <property type="match status" value="1"/>
</dbReference>
<dbReference type="SUPFAM" id="SSF50978">
    <property type="entry name" value="WD40 repeat-like"/>
    <property type="match status" value="1"/>
</dbReference>
<organism evidence="7 8">
    <name type="scientific">Phytophthora kernoviae</name>
    <dbReference type="NCBI Taxonomy" id="325452"/>
    <lineage>
        <taxon>Eukaryota</taxon>
        <taxon>Sar</taxon>
        <taxon>Stramenopiles</taxon>
        <taxon>Oomycota</taxon>
        <taxon>Peronosporomycetes</taxon>
        <taxon>Peronosporales</taxon>
        <taxon>Peronosporaceae</taxon>
        <taxon>Phytophthora</taxon>
    </lineage>
</organism>
<evidence type="ECO:0000256" key="2">
    <source>
        <dbReference type="ARBA" id="ARBA00022737"/>
    </source>
</evidence>
<dbReference type="GO" id="GO:0008360">
    <property type="term" value="P:regulation of cell shape"/>
    <property type="evidence" value="ECO:0007669"/>
    <property type="project" value="TreeGrafter"/>
</dbReference>
<dbReference type="GO" id="GO:0005634">
    <property type="term" value="C:nucleus"/>
    <property type="evidence" value="ECO:0007669"/>
    <property type="project" value="TreeGrafter"/>
</dbReference>
<dbReference type="InterPro" id="IPR019775">
    <property type="entry name" value="WD40_repeat_CS"/>
</dbReference>
<dbReference type="PROSITE" id="PS00678">
    <property type="entry name" value="WD_REPEATS_1"/>
    <property type="match status" value="1"/>
</dbReference>
<sequence>MLGMTDMPILPPTESSETKEKQDEQPTQPQVDESEVFFLIADFLKRRSTCQKAADTLIAELAEHQLLKSAVDWQGKRKIATYEDYRLRHRDLAPGHLMELLKGAAATFPKPPMYCKDVKKSKEVKKEKRSLLMKSRVAKKLQLPEDERRKLAQQIVKELFAIRGVMKTLRVVEKVIKKYERYQQYTTVNRVEELPVELQQMLMGADDAGTKTETSADKVVTLAADVRALKQLFQLRQERAELEKLIEGLMDRAKRSGLFQTTVRTGRNQMSLLRRREVSSYREPQLPPVYVYSRIRRLKTLSGHLQIQAYCLAYDKLGKVVITGSDDRLVKIWSLATGDLLFTLRGHVGNITDLAVNCANTLLASSSDDKTVRIWELSTGAPVAVLVGHSAVVNSVRFHPKRNIVVTASDDGHCFCYKLPEVPLVDKPETKIETARRLFSQNAYMLSLHPICSMSHTRREGVRSCKVHCIAYSRLLMSHKHFECKISPV</sequence>
<dbReference type="Proteomes" id="UP000284657">
    <property type="component" value="Unassembled WGS sequence"/>
</dbReference>
<comment type="caution">
    <text evidence="7">The sequence shown here is derived from an EMBL/GenBank/DDBJ whole genome shotgun (WGS) entry which is preliminary data.</text>
</comment>
<keyword evidence="2" id="KW-0677">Repeat</keyword>
<dbReference type="InterPro" id="IPR015943">
    <property type="entry name" value="WD40/YVTN_repeat-like_dom_sf"/>
</dbReference>
<gene>
    <name evidence="6" type="ORF">BBJ29_003722</name>
    <name evidence="7" type="ORF">BBP00_00006646</name>
</gene>
<feature type="repeat" description="WD" evidence="3">
    <location>
        <begin position="344"/>
        <end position="385"/>
    </location>
</feature>
<dbReference type="Pfam" id="PF00400">
    <property type="entry name" value="WD40"/>
    <property type="match status" value="3"/>
</dbReference>
<dbReference type="PROSITE" id="PS50294">
    <property type="entry name" value="WD_REPEATS_REGION"/>
    <property type="match status" value="1"/>
</dbReference>
<evidence type="ECO:0000256" key="4">
    <source>
        <dbReference type="SAM" id="MobiDB-lite"/>
    </source>
</evidence>
<protein>
    <recommendedName>
        <fullName evidence="5">BRWD/PHIP N-terminal domain-containing protein</fullName>
    </recommendedName>
</protein>
<dbReference type="EMBL" id="MBDO02000233">
    <property type="protein sequence ID" value="RLN59205.1"/>
    <property type="molecule type" value="Genomic_DNA"/>
</dbReference>
<proteinExistence type="predicted"/>
<dbReference type="InterPro" id="IPR052060">
    <property type="entry name" value="Bromo_WD_repeat"/>
</dbReference>
<dbReference type="SMART" id="SM00320">
    <property type="entry name" value="WD40"/>
    <property type="match status" value="3"/>
</dbReference>
<feature type="region of interest" description="Disordered" evidence="4">
    <location>
        <begin position="1"/>
        <end position="31"/>
    </location>
</feature>
<dbReference type="EMBL" id="MBAD02002465">
    <property type="protein sequence ID" value="RLN47277.1"/>
    <property type="molecule type" value="Genomic_DNA"/>
</dbReference>
<dbReference type="PANTHER" id="PTHR16266:SF17">
    <property type="entry name" value="BRWD3"/>
    <property type="match status" value="1"/>
</dbReference>
<dbReference type="InterPro" id="IPR001680">
    <property type="entry name" value="WD40_rpt"/>
</dbReference>
<dbReference type="InterPro" id="IPR057452">
    <property type="entry name" value="BRWD/PHIP_N"/>
</dbReference>
<evidence type="ECO:0000313" key="9">
    <source>
        <dbReference type="Proteomes" id="UP000284657"/>
    </source>
</evidence>
<feature type="domain" description="BRWD/PHIP N-terminal" evidence="5">
    <location>
        <begin position="20"/>
        <end position="104"/>
    </location>
</feature>
<feature type="repeat" description="WD" evidence="3">
    <location>
        <begin position="312"/>
        <end position="343"/>
    </location>
</feature>
<reference evidence="8 9" key="1">
    <citation type="submission" date="2018-07" db="EMBL/GenBank/DDBJ databases">
        <title>Genome sequencing of oomycete isolates from Chile give support for New Zealand origin for Phytophthora kernoviae and make available the first Nothophytophthora sp. genome.</title>
        <authorList>
            <person name="Studholme D.J."/>
            <person name="Sanfuentes E."/>
            <person name="Panda P."/>
            <person name="Hill R."/>
            <person name="Sambles C."/>
            <person name="Grant M."/>
            <person name="Williams N.M."/>
            <person name="Mcdougal R.L."/>
        </authorList>
    </citation>
    <scope>NUCLEOTIDE SEQUENCE [LARGE SCALE GENOMIC DNA]</scope>
    <source>
        <strain evidence="7">Chile6</strain>
        <strain evidence="6">Chile7</strain>
    </source>
</reference>
<evidence type="ECO:0000256" key="1">
    <source>
        <dbReference type="ARBA" id="ARBA00022574"/>
    </source>
</evidence>
<dbReference type="Gene3D" id="2.130.10.10">
    <property type="entry name" value="YVTN repeat-like/Quinoprotein amine dehydrogenase"/>
    <property type="match status" value="1"/>
</dbReference>